<dbReference type="GO" id="GO:0000287">
    <property type="term" value="F:magnesium ion binding"/>
    <property type="evidence" value="ECO:0007669"/>
    <property type="project" value="TreeGrafter"/>
</dbReference>
<comment type="subcellular location">
    <subcellularLocation>
        <location evidence="1">Cell membrane</location>
        <topology evidence="1">Multi-pass membrane protein</topology>
    </subcellularLocation>
</comment>
<keyword evidence="4 6" id="KW-0472">Membrane</keyword>
<feature type="compositionally biased region" description="Basic and acidic residues" evidence="5">
    <location>
        <begin position="162"/>
        <end position="200"/>
    </location>
</feature>
<evidence type="ECO:0000256" key="6">
    <source>
        <dbReference type="SAM" id="Phobius"/>
    </source>
</evidence>
<gene>
    <name evidence="8" type="ORF">FB567DRAFT_473861</name>
</gene>
<proteinExistence type="predicted"/>
<evidence type="ECO:0000259" key="7">
    <source>
        <dbReference type="Pfam" id="PF22893"/>
    </source>
</evidence>
<feature type="transmembrane region" description="Helical" evidence="6">
    <location>
        <begin position="1207"/>
        <end position="1228"/>
    </location>
</feature>
<feature type="region of interest" description="Disordered" evidence="5">
    <location>
        <begin position="134"/>
        <end position="249"/>
    </location>
</feature>
<feature type="region of interest" description="Disordered" evidence="5">
    <location>
        <begin position="1372"/>
        <end position="1394"/>
    </location>
</feature>
<accession>A0A8K0R2L9</accession>
<dbReference type="GO" id="GO:0015087">
    <property type="term" value="F:cobalt ion transmembrane transporter activity"/>
    <property type="evidence" value="ECO:0007669"/>
    <property type="project" value="TreeGrafter"/>
</dbReference>
<dbReference type="Pfam" id="PF01544">
    <property type="entry name" value="CorA"/>
    <property type="match status" value="1"/>
</dbReference>
<keyword evidence="2 6" id="KW-0812">Transmembrane</keyword>
<dbReference type="GO" id="GO:0015095">
    <property type="term" value="F:magnesium ion transmembrane transporter activity"/>
    <property type="evidence" value="ECO:0007669"/>
    <property type="project" value="TreeGrafter"/>
</dbReference>
<evidence type="ECO:0000313" key="8">
    <source>
        <dbReference type="EMBL" id="KAH7083861.1"/>
    </source>
</evidence>
<feature type="compositionally biased region" description="Acidic residues" evidence="5">
    <location>
        <begin position="213"/>
        <end position="222"/>
    </location>
</feature>
<dbReference type="OrthoDB" id="5430750at2759"/>
<comment type="caution">
    <text evidence="8">The sequence shown here is derived from an EMBL/GenBank/DDBJ whole genome shotgun (WGS) entry which is preliminary data.</text>
</comment>
<organism evidence="8 9">
    <name type="scientific">Paraphoma chrysanthemicola</name>
    <dbReference type="NCBI Taxonomy" id="798071"/>
    <lineage>
        <taxon>Eukaryota</taxon>
        <taxon>Fungi</taxon>
        <taxon>Dikarya</taxon>
        <taxon>Ascomycota</taxon>
        <taxon>Pezizomycotina</taxon>
        <taxon>Dothideomycetes</taxon>
        <taxon>Pleosporomycetidae</taxon>
        <taxon>Pleosporales</taxon>
        <taxon>Pleosporineae</taxon>
        <taxon>Phaeosphaeriaceae</taxon>
        <taxon>Paraphoma</taxon>
    </lineage>
</organism>
<evidence type="ECO:0000256" key="5">
    <source>
        <dbReference type="SAM" id="MobiDB-lite"/>
    </source>
</evidence>
<keyword evidence="9" id="KW-1185">Reference proteome</keyword>
<dbReference type="InterPro" id="IPR045863">
    <property type="entry name" value="CorA_TM1_TM2"/>
</dbReference>
<protein>
    <recommendedName>
        <fullName evidence="7">Ubiquitin-like domain-containing protein</fullName>
    </recommendedName>
</protein>
<keyword evidence="3 6" id="KW-1133">Transmembrane helix</keyword>
<dbReference type="InterPro" id="IPR054464">
    <property type="entry name" value="ULD_fung"/>
</dbReference>
<evidence type="ECO:0000256" key="3">
    <source>
        <dbReference type="ARBA" id="ARBA00022989"/>
    </source>
</evidence>
<dbReference type="InterPro" id="IPR002523">
    <property type="entry name" value="MgTranspt_CorA/ZnTranspt_ZntB"/>
</dbReference>
<dbReference type="EMBL" id="JAGMVJ010000013">
    <property type="protein sequence ID" value="KAH7083861.1"/>
    <property type="molecule type" value="Genomic_DNA"/>
</dbReference>
<dbReference type="PANTHER" id="PTHR46494:SF1">
    <property type="entry name" value="CORA FAMILY METAL ION TRANSPORTER (EUROFUNG)"/>
    <property type="match status" value="1"/>
</dbReference>
<dbReference type="GO" id="GO:0005886">
    <property type="term" value="C:plasma membrane"/>
    <property type="evidence" value="ECO:0007669"/>
    <property type="project" value="UniProtKB-SubCell"/>
</dbReference>
<feature type="compositionally biased region" description="Polar residues" evidence="5">
    <location>
        <begin position="1260"/>
        <end position="1274"/>
    </location>
</feature>
<evidence type="ECO:0000256" key="4">
    <source>
        <dbReference type="ARBA" id="ARBA00023136"/>
    </source>
</evidence>
<sequence length="1460" mass="165329">MAEGLVSFPVAEGANTGATASADFLQHTGTDVNTETTQPPTSVQSTTRLGNLMNAVTFVDHVGDSYVWPFERCRTWELARQLIEDIYKSRHKQHYVEVESGEYDLRVATSGSIVVPSLWSSIVNPSMDVRLTFRDSEDDRETTTRSENADLDEDATVLEPLGPRRDDERNYQVEERQPDASRDVDERYDYLYVSERRGDSEGSQQPLNRESESDSGESDEDSSTPGTDSPADENDATPPRTVEPPTDAEGHVLSFSIDTSRSMQRLKASSDFGGKNGAILDAERNISESRLHVETRRITKALLLDDDGKTMIQIHDLPGPYVPGLRSMTSTTWYHVKAAQLDFSLFRETCLGLPDLSNRTQILLRELLNRIEKHKVKRFSGGLFIEPGTVLRADEKCQPDPQSVIFMCIPYLDLQPSVQELSKSAARSFPARTLMQSLYPDERVQERDAEQAYRTFGPENSKNLIYVPNLWVIIIGTTTVVTHGHKDLGEEMVNSIQVVHENLTQLAKADITTDTITDIRLTDLDGRIHLYPLTSCRSYLQLEQKIFESTRRPYERFVLPDNDRPILPLAWKSSDGQRLIRPNDWPIILKRTDLVFIDILLLDTKRFHELYGKTTIDEKTPLPTLVSSDLVPPFLHWPKTSAASSGSLAEQSQSSTDLASERLEAADKSMLYVTLSEAKDRGLGIESAFATTAFYKSLPQAISTHVKSRCDLLISTTPSLEVHSWHDELLVKNCQDAAMLSNRFTKIAYTTLRLFVEDVDKGAILQKVSGALNNIVEIVAQVRLLGSAKPDLPSGAANAPGQLDTKWFIRARKAAKAPETAESKKLRRAVKHCRRCTDLRPFDSRDAAKTHLQSHLQTPKLATPVRDHLDERTVEQSSDGNPAVALPDWVIHEEQLHYEDWTDHIVKVLSLVCLGSFTLLLQAKDITDGVRDEHQRLFEQYSFPIRLTDVFSIIVIYYLAAERALHRAKLRAPKDGQAYALDDDSVLATLARFQTDASNSLSTIRGDLRQMVKSDPPPNVLQTLSLSTPYICGWLLRRLVVKPLEDQLTSAEMYRDYLSKIQFQVNHRPGKRLIRSINLLQEELQALLLVNSWQTKLAQNFESVLDDATYEKDIRSRKAMFPYERMLAQSCLDNLEQQADTYRNLLSRCNPLSDRTKQSLEINEEDHGKAIMVFTIVTIIFLPLSFVTSYFGMNTTDIRDMGSDQSLFWAVALPLTAVTMGTAMFIGYNGDGLRDALSALVHPKGSMAKSNSRREAGGLYQQNSGTSLDPTSLADNAEYARPRPEWSLEDYDKGIYQDYTDEEIDGETGPQTRMVKHTMRTTRMVTSAKRPVLAEPEVIVPYRTVQRRGGRTRLDQWDPVVESYPVGEQFLTSSGRRRMNDRGREDDDDYDPQLRTEPRVVRIGMDRDDDRYHRRPGGMWQERTRQVNGEQGYAWVKKRRARWVKRPAEPKPDYSDDAMF</sequence>
<dbReference type="GO" id="GO:0050897">
    <property type="term" value="F:cobalt ion binding"/>
    <property type="evidence" value="ECO:0007669"/>
    <property type="project" value="TreeGrafter"/>
</dbReference>
<name>A0A8K0R2L9_9PLEO</name>
<dbReference type="Proteomes" id="UP000813461">
    <property type="component" value="Unassembled WGS sequence"/>
</dbReference>
<feature type="transmembrane region" description="Helical" evidence="6">
    <location>
        <begin position="1170"/>
        <end position="1192"/>
    </location>
</feature>
<dbReference type="Pfam" id="PF22893">
    <property type="entry name" value="ULD_2"/>
    <property type="match status" value="1"/>
</dbReference>
<dbReference type="PANTHER" id="PTHR46494">
    <property type="entry name" value="CORA FAMILY METAL ION TRANSPORTER (EUROFUNG)"/>
    <property type="match status" value="1"/>
</dbReference>
<evidence type="ECO:0000256" key="1">
    <source>
        <dbReference type="ARBA" id="ARBA00004651"/>
    </source>
</evidence>
<reference evidence="8" key="1">
    <citation type="journal article" date="2021" name="Nat. Commun.">
        <title>Genetic determinants of endophytism in the Arabidopsis root mycobiome.</title>
        <authorList>
            <person name="Mesny F."/>
            <person name="Miyauchi S."/>
            <person name="Thiergart T."/>
            <person name="Pickel B."/>
            <person name="Atanasova L."/>
            <person name="Karlsson M."/>
            <person name="Huettel B."/>
            <person name="Barry K.W."/>
            <person name="Haridas S."/>
            <person name="Chen C."/>
            <person name="Bauer D."/>
            <person name="Andreopoulos W."/>
            <person name="Pangilinan J."/>
            <person name="LaButti K."/>
            <person name="Riley R."/>
            <person name="Lipzen A."/>
            <person name="Clum A."/>
            <person name="Drula E."/>
            <person name="Henrissat B."/>
            <person name="Kohler A."/>
            <person name="Grigoriev I.V."/>
            <person name="Martin F.M."/>
            <person name="Hacquard S."/>
        </authorList>
    </citation>
    <scope>NUCLEOTIDE SEQUENCE</scope>
    <source>
        <strain evidence="8">MPI-SDFR-AT-0120</strain>
    </source>
</reference>
<feature type="domain" description="Ubiquitin-like" evidence="7">
    <location>
        <begin position="54"/>
        <end position="133"/>
    </location>
</feature>
<evidence type="ECO:0000256" key="2">
    <source>
        <dbReference type="ARBA" id="ARBA00022692"/>
    </source>
</evidence>
<feature type="compositionally biased region" description="Basic and acidic residues" evidence="5">
    <location>
        <begin position="134"/>
        <end position="148"/>
    </location>
</feature>
<dbReference type="SUPFAM" id="SSF144083">
    <property type="entry name" value="Magnesium transport protein CorA, transmembrane region"/>
    <property type="match status" value="1"/>
</dbReference>
<dbReference type="Gene3D" id="1.20.58.340">
    <property type="entry name" value="Magnesium transport protein CorA, transmembrane region"/>
    <property type="match status" value="1"/>
</dbReference>
<feature type="region of interest" description="Disordered" evidence="5">
    <location>
        <begin position="1247"/>
        <end position="1276"/>
    </location>
</feature>
<evidence type="ECO:0000313" key="9">
    <source>
        <dbReference type="Proteomes" id="UP000813461"/>
    </source>
</evidence>